<proteinExistence type="predicted"/>
<gene>
    <name evidence="2" type="ORF">E3J32_00060</name>
</gene>
<dbReference type="InterPro" id="IPR053830">
    <property type="entry name" value="DUF6922"/>
</dbReference>
<reference evidence="2 3" key="1">
    <citation type="submission" date="2019-03" db="EMBL/GenBank/DDBJ databases">
        <title>Metabolic potential of uncultured bacteria and archaea associated with petroleum seepage in deep-sea sediments.</title>
        <authorList>
            <person name="Dong X."/>
            <person name="Hubert C."/>
        </authorList>
    </citation>
    <scope>NUCLEOTIDE SEQUENCE [LARGE SCALE GENOMIC DNA]</scope>
    <source>
        <strain evidence="2">E29_bin25</strain>
    </source>
</reference>
<evidence type="ECO:0000259" key="1">
    <source>
        <dbReference type="Pfam" id="PF21956"/>
    </source>
</evidence>
<evidence type="ECO:0000313" key="2">
    <source>
        <dbReference type="EMBL" id="TET86649.1"/>
    </source>
</evidence>
<dbReference type="Proteomes" id="UP000315669">
    <property type="component" value="Unassembled WGS sequence"/>
</dbReference>
<dbReference type="EMBL" id="SOII01000004">
    <property type="protein sequence ID" value="TET86649.1"/>
    <property type="molecule type" value="Genomic_DNA"/>
</dbReference>
<evidence type="ECO:0000313" key="3">
    <source>
        <dbReference type="Proteomes" id="UP000315669"/>
    </source>
</evidence>
<dbReference type="AlphaFoldDB" id="A0A523Y6D5"/>
<dbReference type="Pfam" id="PF21956">
    <property type="entry name" value="DUF6922"/>
    <property type="match status" value="1"/>
</dbReference>
<sequence length="104" mass="12483">MKTRTKNLNLPLFFKPLFWSYDFSSLDPQRHKKTIILNSINYGEWKHWIWIVKFYGEKEVKKMIEETPKTEFRAPALKLISLLLGIEKLKYASRSDYLKSQTNI</sequence>
<organism evidence="2 3">
    <name type="scientific">Aerophobetes bacterium</name>
    <dbReference type="NCBI Taxonomy" id="2030807"/>
    <lineage>
        <taxon>Bacteria</taxon>
        <taxon>Candidatus Aerophobota</taxon>
    </lineage>
</organism>
<comment type="caution">
    <text evidence="2">The sequence shown here is derived from an EMBL/GenBank/DDBJ whole genome shotgun (WGS) entry which is preliminary data.</text>
</comment>
<protein>
    <recommendedName>
        <fullName evidence="1">DUF6922 domain-containing protein</fullName>
    </recommendedName>
</protein>
<name>A0A523Y6D5_UNCAE</name>
<feature type="domain" description="DUF6922" evidence="1">
    <location>
        <begin position="13"/>
        <end position="63"/>
    </location>
</feature>
<accession>A0A523Y6D5</accession>